<dbReference type="Proteomes" id="UP001367030">
    <property type="component" value="Unassembled WGS sequence"/>
</dbReference>
<name>A0ABU8XBQ7_9BURK</name>
<evidence type="ECO:0000313" key="3">
    <source>
        <dbReference type="Proteomes" id="UP001367030"/>
    </source>
</evidence>
<dbReference type="PROSITE" id="PS50943">
    <property type="entry name" value="HTH_CROC1"/>
    <property type="match status" value="1"/>
</dbReference>
<dbReference type="InterPro" id="IPR010982">
    <property type="entry name" value="Lambda_DNA-bd_dom_sf"/>
</dbReference>
<reference evidence="2 3" key="1">
    <citation type="submission" date="2024-03" db="EMBL/GenBank/DDBJ databases">
        <title>Novel species of the genus Variovorax.</title>
        <authorList>
            <person name="Liu Q."/>
            <person name="Xin Y.-H."/>
        </authorList>
    </citation>
    <scope>NUCLEOTIDE SEQUENCE [LARGE SCALE GENOMIC DNA]</scope>
    <source>
        <strain evidence="2 3">KACC 18901</strain>
    </source>
</reference>
<evidence type="ECO:0000259" key="1">
    <source>
        <dbReference type="PROSITE" id="PS50943"/>
    </source>
</evidence>
<dbReference type="CDD" id="cd00093">
    <property type="entry name" value="HTH_XRE"/>
    <property type="match status" value="1"/>
</dbReference>
<accession>A0ABU8XBQ7</accession>
<sequence length="87" mass="9354">MNILIHSPSQLSAHLKSLRKAQKLTQTQLGARVGVKQTRIADIEKNPGAVSVAQLMQILHALDARLLLAPPSPPATVVTAQMPTADW</sequence>
<dbReference type="SUPFAM" id="SSF47413">
    <property type="entry name" value="lambda repressor-like DNA-binding domains"/>
    <property type="match status" value="1"/>
</dbReference>
<proteinExistence type="predicted"/>
<comment type="caution">
    <text evidence="2">The sequence shown here is derived from an EMBL/GenBank/DDBJ whole genome shotgun (WGS) entry which is preliminary data.</text>
</comment>
<dbReference type="EMBL" id="JBBKZS010000007">
    <property type="protein sequence ID" value="MEJ8856448.1"/>
    <property type="molecule type" value="Genomic_DNA"/>
</dbReference>
<dbReference type="SMART" id="SM00530">
    <property type="entry name" value="HTH_XRE"/>
    <property type="match status" value="1"/>
</dbReference>
<dbReference type="Gene3D" id="1.10.260.40">
    <property type="entry name" value="lambda repressor-like DNA-binding domains"/>
    <property type="match status" value="1"/>
</dbReference>
<gene>
    <name evidence="2" type="ORF">WKW79_17850</name>
</gene>
<feature type="domain" description="HTH cro/C1-type" evidence="1">
    <location>
        <begin position="15"/>
        <end position="69"/>
    </location>
</feature>
<organism evidence="2 3">
    <name type="scientific">Variovorax robiniae</name>
    <dbReference type="NCBI Taxonomy" id="1836199"/>
    <lineage>
        <taxon>Bacteria</taxon>
        <taxon>Pseudomonadati</taxon>
        <taxon>Pseudomonadota</taxon>
        <taxon>Betaproteobacteria</taxon>
        <taxon>Burkholderiales</taxon>
        <taxon>Comamonadaceae</taxon>
        <taxon>Variovorax</taxon>
    </lineage>
</organism>
<protein>
    <submittedName>
        <fullName evidence="2">Helix-turn-helix domain-containing protein</fullName>
    </submittedName>
</protein>
<dbReference type="RefSeq" id="WP_340336518.1">
    <property type="nucleotide sequence ID" value="NZ_JBBKZS010000007.1"/>
</dbReference>
<evidence type="ECO:0000313" key="2">
    <source>
        <dbReference type="EMBL" id="MEJ8856448.1"/>
    </source>
</evidence>
<dbReference type="Pfam" id="PF01381">
    <property type="entry name" value="HTH_3"/>
    <property type="match status" value="1"/>
</dbReference>
<dbReference type="InterPro" id="IPR001387">
    <property type="entry name" value="Cro/C1-type_HTH"/>
</dbReference>
<keyword evidence="3" id="KW-1185">Reference proteome</keyword>